<dbReference type="EMBL" id="CP008849">
    <property type="protein sequence ID" value="AIG00320.1"/>
    <property type="molecule type" value="Genomic_DNA"/>
</dbReference>
<dbReference type="InterPro" id="IPR029056">
    <property type="entry name" value="Ribokinase-like"/>
</dbReference>
<evidence type="ECO:0000256" key="5">
    <source>
        <dbReference type="ARBA" id="ARBA00022840"/>
    </source>
</evidence>
<dbReference type="GO" id="GO:0016301">
    <property type="term" value="F:kinase activity"/>
    <property type="evidence" value="ECO:0007669"/>
    <property type="project" value="UniProtKB-KW"/>
</dbReference>
<keyword evidence="4 7" id="KW-0418">Kinase</keyword>
<keyword evidence="5" id="KW-0067">ATP-binding</keyword>
<dbReference type="CDD" id="cd01167">
    <property type="entry name" value="bac_FRK"/>
    <property type="match status" value="1"/>
</dbReference>
<dbReference type="EMBL" id="DONK01000072">
    <property type="protein sequence ID" value="HBU50621.1"/>
    <property type="molecule type" value="Genomic_DNA"/>
</dbReference>
<dbReference type="PROSITE" id="PS00583">
    <property type="entry name" value="PFKB_KINASES_1"/>
    <property type="match status" value="1"/>
</dbReference>
<gene>
    <name evidence="8" type="ORF">DCW74_09630</name>
    <name evidence="9" type="ORF">DEB45_05110</name>
    <name evidence="7" type="ORF">EP13_17435</name>
</gene>
<keyword evidence="3" id="KW-0547">Nucleotide-binding</keyword>
<evidence type="ECO:0000313" key="7">
    <source>
        <dbReference type="EMBL" id="AIG00320.1"/>
    </source>
</evidence>
<proteinExistence type="inferred from homology"/>
<protein>
    <submittedName>
        <fullName evidence="8">Carbohydrate kinase</fullName>
    </submittedName>
    <submittedName>
        <fullName evidence="7">Sugar kinase</fullName>
    </submittedName>
</protein>
<sequence length="322" mass="34801">MKVLCLGEVLIDMLSQGAAPKEGNIPAMKPFQPYAGGAPANVAVGVAQLGGESAMVSKVGNDTFGAFLTEMLNHYNVNTDHVWRCDKGNTALAFVNLDADGERSFDFYVDNAAHKHINEDDLATVNCDESSILHFCSGSIAGPELIPGTEYILEKAKQANMMVCLDINYRPAFWDDTANAPGRIDEVAKKVTVLKASKEELAELYGEENAKEKVQQWLDSGVKVVLVTDGGEPIQYITREFSGTLASPKMDVKDTTAAGDSFIGGFLYYLTTQVANTTEFNAWVESFENVSAATEFAIRCGAFTVTQYGAFSALPTQTDIAQ</sequence>
<dbReference type="Pfam" id="PF00294">
    <property type="entry name" value="PfkB"/>
    <property type="match status" value="1"/>
</dbReference>
<comment type="similarity">
    <text evidence="1">Belongs to the carbohydrate kinase PfkB family.</text>
</comment>
<dbReference type="InterPro" id="IPR050306">
    <property type="entry name" value="PfkB_Carbo_kinase"/>
</dbReference>
<evidence type="ECO:0000313" key="8">
    <source>
        <dbReference type="EMBL" id="HAW75978.1"/>
    </source>
</evidence>
<dbReference type="RefSeq" id="WP_044058325.1">
    <property type="nucleotide sequence ID" value="NZ_CALBIY010000005.1"/>
</dbReference>
<dbReference type="PANTHER" id="PTHR43085">
    <property type="entry name" value="HEXOKINASE FAMILY MEMBER"/>
    <property type="match status" value="1"/>
</dbReference>
<evidence type="ECO:0000313" key="10">
    <source>
        <dbReference type="Proteomes" id="UP000056090"/>
    </source>
</evidence>
<dbReference type="Proteomes" id="UP000056090">
    <property type="component" value="Chromosome"/>
</dbReference>
<evidence type="ECO:0000313" key="11">
    <source>
        <dbReference type="Proteomes" id="UP000263517"/>
    </source>
</evidence>
<dbReference type="Proteomes" id="UP000264779">
    <property type="component" value="Unassembled WGS sequence"/>
</dbReference>
<dbReference type="eggNOG" id="COG0524">
    <property type="taxonomic scope" value="Bacteria"/>
</dbReference>
<evidence type="ECO:0000313" key="9">
    <source>
        <dbReference type="EMBL" id="HBU50621.1"/>
    </source>
</evidence>
<dbReference type="AlphaFoldDB" id="A0A075P0B4"/>
<dbReference type="InterPro" id="IPR011611">
    <property type="entry name" value="PfkB_dom"/>
</dbReference>
<evidence type="ECO:0000256" key="1">
    <source>
        <dbReference type="ARBA" id="ARBA00010688"/>
    </source>
</evidence>
<dbReference type="PANTHER" id="PTHR43085:SF1">
    <property type="entry name" value="PSEUDOURIDINE KINASE-RELATED"/>
    <property type="match status" value="1"/>
</dbReference>
<dbReference type="EMBL" id="DNAN01000338">
    <property type="protein sequence ID" value="HAW75978.1"/>
    <property type="molecule type" value="Genomic_DNA"/>
</dbReference>
<evidence type="ECO:0000256" key="4">
    <source>
        <dbReference type="ARBA" id="ARBA00022777"/>
    </source>
</evidence>
<evidence type="ECO:0000256" key="2">
    <source>
        <dbReference type="ARBA" id="ARBA00022679"/>
    </source>
</evidence>
<reference evidence="11 12" key="2">
    <citation type="journal article" date="2018" name="Nat. Biotechnol.">
        <title>A standardized bacterial taxonomy based on genome phylogeny substantially revises the tree of life.</title>
        <authorList>
            <person name="Parks D.H."/>
            <person name="Chuvochina M."/>
            <person name="Waite D.W."/>
            <person name="Rinke C."/>
            <person name="Skarshewski A."/>
            <person name="Chaumeil P.A."/>
            <person name="Hugenholtz P."/>
        </authorList>
    </citation>
    <scope>NUCLEOTIDE SEQUENCE [LARGE SCALE GENOMIC DNA]</scope>
    <source>
        <strain evidence="9">UBA11621</strain>
        <strain evidence="8">UBA11978</strain>
    </source>
</reference>
<keyword evidence="2" id="KW-0808">Transferase</keyword>
<evidence type="ECO:0000259" key="6">
    <source>
        <dbReference type="Pfam" id="PF00294"/>
    </source>
</evidence>
<evidence type="ECO:0000256" key="3">
    <source>
        <dbReference type="ARBA" id="ARBA00022741"/>
    </source>
</evidence>
<dbReference type="KEGG" id="aal:EP13_17435"/>
<organism evidence="7 10">
    <name type="scientific">Alteromonas australica</name>
    <dbReference type="NCBI Taxonomy" id="589873"/>
    <lineage>
        <taxon>Bacteria</taxon>
        <taxon>Pseudomonadati</taxon>
        <taxon>Pseudomonadota</taxon>
        <taxon>Gammaproteobacteria</taxon>
        <taxon>Alteromonadales</taxon>
        <taxon>Alteromonadaceae</taxon>
        <taxon>Alteromonas/Salinimonas group</taxon>
        <taxon>Alteromonas</taxon>
    </lineage>
</organism>
<dbReference type="PROSITE" id="PS00584">
    <property type="entry name" value="PFKB_KINASES_2"/>
    <property type="match status" value="1"/>
</dbReference>
<dbReference type="SUPFAM" id="SSF53613">
    <property type="entry name" value="Ribokinase-like"/>
    <property type="match status" value="1"/>
</dbReference>
<accession>A0A075P0B4</accession>
<dbReference type="GO" id="GO:0005524">
    <property type="term" value="F:ATP binding"/>
    <property type="evidence" value="ECO:0007669"/>
    <property type="project" value="UniProtKB-KW"/>
</dbReference>
<reference evidence="7 10" key="1">
    <citation type="submission" date="2014-06" db="EMBL/GenBank/DDBJ databases">
        <title>Genomes of Alteromonas australica, a world apart.</title>
        <authorList>
            <person name="Gonzaga A."/>
            <person name="Lopez-Perez M."/>
            <person name="Rodriguez-Valera F."/>
        </authorList>
    </citation>
    <scope>NUCLEOTIDE SEQUENCE [LARGE SCALE GENOMIC DNA]</scope>
    <source>
        <strain evidence="7 10">H 17</strain>
    </source>
</reference>
<dbReference type="Proteomes" id="UP000263517">
    <property type="component" value="Unassembled WGS sequence"/>
</dbReference>
<keyword evidence="10" id="KW-1185">Reference proteome</keyword>
<feature type="domain" description="Carbohydrate kinase PfkB" evidence="6">
    <location>
        <begin position="2"/>
        <end position="316"/>
    </location>
</feature>
<name>A0A075P0B4_9ALTE</name>
<evidence type="ECO:0000313" key="12">
    <source>
        <dbReference type="Proteomes" id="UP000264779"/>
    </source>
</evidence>
<dbReference type="GeneID" id="78256663"/>
<dbReference type="InterPro" id="IPR002173">
    <property type="entry name" value="Carboh/pur_kinase_PfkB_CS"/>
</dbReference>
<dbReference type="Gene3D" id="3.40.1190.20">
    <property type="match status" value="1"/>
</dbReference>
<dbReference type="STRING" id="589873.EP12_18225"/>